<evidence type="ECO:0000313" key="4">
    <source>
        <dbReference type="Proteomes" id="UP000078561"/>
    </source>
</evidence>
<dbReference type="PROSITE" id="PS50090">
    <property type="entry name" value="MYB_LIKE"/>
    <property type="match status" value="1"/>
</dbReference>
<dbReference type="OrthoDB" id="2290975at2759"/>
<feature type="region of interest" description="Disordered" evidence="1">
    <location>
        <begin position="84"/>
        <end position="107"/>
    </location>
</feature>
<keyword evidence="4" id="KW-1185">Reference proteome</keyword>
<sequence length="405" mass="46171">MTTNAASKSNSGKKWLDEHEERLQRMVQEKKTWDDIGDALERTPSACKARLKMIQARPKNLQQLETGNTPQLVSGMHRLSITKEGTAPTADRGTPMTTKPRPTTIPEKIAPWSSADELLLVQLRAIKMPYKDIAGMLSVQRDTGSISSYYKTLKEQRIGFLDDYYQKIDHPYASTRRSPTTRITTPDASNGVPEKRQHDSKKAEITLKQVDDIAGGIKNLRLKYPADHQQIRLSPEPCHYCHRPSTTTSLLHQHVCLQCNSALKHYTPDILSRFAHSIKTTPNIPGDHIPIDEKDYDYVFDIEYERYKTIKLPQRIQDGIKIERPRASAGTFLIIATRHGRLDSYTNIEGFWILQHDSWDHLRFAYFKNEQGQVCLKPALSIIAHLANSSTEEDIMEWIGALKSI</sequence>
<reference evidence="3" key="1">
    <citation type="submission" date="2016-04" db="EMBL/GenBank/DDBJ databases">
        <authorList>
            <person name="Evans L.H."/>
            <person name="Alamgir A."/>
            <person name="Owens N."/>
            <person name="Weber N.D."/>
            <person name="Virtaneva K."/>
            <person name="Barbian K."/>
            <person name="Babar A."/>
            <person name="Rosenke K."/>
        </authorList>
    </citation>
    <scope>NUCLEOTIDE SEQUENCE [LARGE SCALE GENOMIC DNA]</scope>
    <source>
        <strain evidence="3">CBS 101.48</strain>
    </source>
</reference>
<accession>A0A163KBW5</accession>
<dbReference type="AlphaFoldDB" id="A0A163KBW5"/>
<feature type="compositionally biased region" description="Low complexity" evidence="1">
    <location>
        <begin position="175"/>
        <end position="186"/>
    </location>
</feature>
<feature type="region of interest" description="Disordered" evidence="1">
    <location>
        <begin position="175"/>
        <end position="200"/>
    </location>
</feature>
<gene>
    <name evidence="3" type="primary">ABSGL_15397.1 scaffold 16614</name>
</gene>
<protein>
    <recommendedName>
        <fullName evidence="2">Myb-like domain-containing protein</fullName>
    </recommendedName>
</protein>
<evidence type="ECO:0000256" key="1">
    <source>
        <dbReference type="SAM" id="MobiDB-lite"/>
    </source>
</evidence>
<dbReference type="InterPro" id="IPR001005">
    <property type="entry name" value="SANT/Myb"/>
</dbReference>
<organism evidence="3">
    <name type="scientific">Absidia glauca</name>
    <name type="common">Pin mould</name>
    <dbReference type="NCBI Taxonomy" id="4829"/>
    <lineage>
        <taxon>Eukaryota</taxon>
        <taxon>Fungi</taxon>
        <taxon>Fungi incertae sedis</taxon>
        <taxon>Mucoromycota</taxon>
        <taxon>Mucoromycotina</taxon>
        <taxon>Mucoromycetes</taxon>
        <taxon>Mucorales</taxon>
        <taxon>Cunninghamellaceae</taxon>
        <taxon>Absidia</taxon>
    </lineage>
</organism>
<evidence type="ECO:0000313" key="3">
    <source>
        <dbReference type="EMBL" id="SAM09696.1"/>
    </source>
</evidence>
<proteinExistence type="predicted"/>
<name>A0A163KBW5_ABSGL</name>
<dbReference type="InParanoid" id="A0A163KBW5"/>
<feature type="domain" description="Myb-like" evidence="2">
    <location>
        <begin position="7"/>
        <end position="55"/>
    </location>
</feature>
<dbReference type="EMBL" id="LT555165">
    <property type="protein sequence ID" value="SAM09696.1"/>
    <property type="molecule type" value="Genomic_DNA"/>
</dbReference>
<evidence type="ECO:0000259" key="2">
    <source>
        <dbReference type="PROSITE" id="PS50090"/>
    </source>
</evidence>
<dbReference type="Proteomes" id="UP000078561">
    <property type="component" value="Unassembled WGS sequence"/>
</dbReference>